<dbReference type="HOGENOM" id="CLU_013516_2_0_1"/>
<dbReference type="STRING" id="933852.A0A0C2XCP9"/>
<keyword evidence="6 8" id="KW-0802">TPR repeat</keyword>
<comment type="similarity">
    <text evidence="3">Belongs to the peroxisomal targeting signal receptor family.</text>
</comment>
<comment type="subcellular location">
    <subcellularLocation>
        <location evidence="2">Cytoplasm</location>
    </subcellularLocation>
    <subcellularLocation>
        <location evidence="1">Peroxisome</location>
    </subcellularLocation>
</comment>
<name>A0A0C2XCP9_SERVB</name>
<dbReference type="EMBL" id="KN824302">
    <property type="protein sequence ID" value="KIM26907.1"/>
    <property type="molecule type" value="Genomic_DNA"/>
</dbReference>
<dbReference type="OrthoDB" id="10006023at2759"/>
<dbReference type="PROSITE" id="PS50005">
    <property type="entry name" value="TPR"/>
    <property type="match status" value="3"/>
</dbReference>
<keyword evidence="5" id="KW-0677">Repeat</keyword>
<keyword evidence="4" id="KW-0963">Cytoplasm</keyword>
<evidence type="ECO:0000313" key="10">
    <source>
        <dbReference type="EMBL" id="KIM26907.1"/>
    </source>
</evidence>
<dbReference type="SMART" id="SM00028">
    <property type="entry name" value="TPR"/>
    <property type="match status" value="5"/>
</dbReference>
<dbReference type="GO" id="GO:0016560">
    <property type="term" value="P:protein import into peroxisome matrix, docking"/>
    <property type="evidence" value="ECO:0007669"/>
    <property type="project" value="TreeGrafter"/>
</dbReference>
<dbReference type="InterPro" id="IPR011990">
    <property type="entry name" value="TPR-like_helical_dom_sf"/>
</dbReference>
<keyword evidence="7" id="KW-0576">Peroxisome</keyword>
<reference evidence="11" key="2">
    <citation type="submission" date="2015-01" db="EMBL/GenBank/DDBJ databases">
        <title>Evolutionary Origins and Diversification of the Mycorrhizal Mutualists.</title>
        <authorList>
            <consortium name="DOE Joint Genome Institute"/>
            <consortium name="Mycorrhizal Genomics Consortium"/>
            <person name="Kohler A."/>
            <person name="Kuo A."/>
            <person name="Nagy L.G."/>
            <person name="Floudas D."/>
            <person name="Copeland A."/>
            <person name="Barry K.W."/>
            <person name="Cichocki N."/>
            <person name="Veneault-Fourrey C."/>
            <person name="LaButti K."/>
            <person name="Lindquist E.A."/>
            <person name="Lipzen A."/>
            <person name="Lundell T."/>
            <person name="Morin E."/>
            <person name="Murat C."/>
            <person name="Riley R."/>
            <person name="Ohm R."/>
            <person name="Sun H."/>
            <person name="Tunlid A."/>
            <person name="Henrissat B."/>
            <person name="Grigoriev I.V."/>
            <person name="Hibbett D.S."/>
            <person name="Martin F."/>
        </authorList>
    </citation>
    <scope>NUCLEOTIDE SEQUENCE [LARGE SCALE GENOMIC DNA]</scope>
    <source>
        <strain evidence="11">MAFF 305830</strain>
    </source>
</reference>
<feature type="repeat" description="TPR" evidence="8">
    <location>
        <begin position="444"/>
        <end position="477"/>
    </location>
</feature>
<evidence type="ECO:0000256" key="6">
    <source>
        <dbReference type="ARBA" id="ARBA00022803"/>
    </source>
</evidence>
<keyword evidence="11" id="KW-1185">Reference proteome</keyword>
<dbReference type="InterPro" id="IPR019734">
    <property type="entry name" value="TPR_rpt"/>
</dbReference>
<dbReference type="SUPFAM" id="SSF48452">
    <property type="entry name" value="TPR-like"/>
    <property type="match status" value="1"/>
</dbReference>
<evidence type="ECO:0000313" key="11">
    <source>
        <dbReference type="Proteomes" id="UP000054097"/>
    </source>
</evidence>
<organism evidence="10 11">
    <name type="scientific">Serendipita vermifera MAFF 305830</name>
    <dbReference type="NCBI Taxonomy" id="933852"/>
    <lineage>
        <taxon>Eukaryota</taxon>
        <taxon>Fungi</taxon>
        <taxon>Dikarya</taxon>
        <taxon>Basidiomycota</taxon>
        <taxon>Agaricomycotina</taxon>
        <taxon>Agaricomycetes</taxon>
        <taxon>Sebacinales</taxon>
        <taxon>Serendipitaceae</taxon>
        <taxon>Serendipita</taxon>
    </lineage>
</organism>
<evidence type="ECO:0000256" key="8">
    <source>
        <dbReference type="PROSITE-ProRule" id="PRU00339"/>
    </source>
</evidence>
<feature type="compositionally biased region" description="Low complexity" evidence="9">
    <location>
        <begin position="278"/>
        <end position="289"/>
    </location>
</feature>
<accession>A0A0C2XCP9</accession>
<dbReference type="Pfam" id="PF14559">
    <property type="entry name" value="TPR_19"/>
    <property type="match status" value="1"/>
</dbReference>
<evidence type="ECO:0000256" key="9">
    <source>
        <dbReference type="SAM" id="MobiDB-lite"/>
    </source>
</evidence>
<dbReference type="Pfam" id="PF13432">
    <property type="entry name" value="TPR_16"/>
    <property type="match status" value="1"/>
</dbReference>
<gene>
    <name evidence="10" type="ORF">M408DRAFT_330281</name>
</gene>
<dbReference type="Proteomes" id="UP000054097">
    <property type="component" value="Unassembled WGS sequence"/>
</dbReference>
<feature type="repeat" description="TPR" evidence="8">
    <location>
        <begin position="585"/>
        <end position="618"/>
    </location>
</feature>
<proteinExistence type="inferred from homology"/>
<reference evidence="10 11" key="1">
    <citation type="submission" date="2014-04" db="EMBL/GenBank/DDBJ databases">
        <authorList>
            <consortium name="DOE Joint Genome Institute"/>
            <person name="Kuo A."/>
            <person name="Zuccaro A."/>
            <person name="Kohler A."/>
            <person name="Nagy L.G."/>
            <person name="Floudas D."/>
            <person name="Copeland A."/>
            <person name="Barry K.W."/>
            <person name="Cichocki N."/>
            <person name="Veneault-Fourrey C."/>
            <person name="LaButti K."/>
            <person name="Lindquist E.A."/>
            <person name="Lipzen A."/>
            <person name="Lundell T."/>
            <person name="Morin E."/>
            <person name="Murat C."/>
            <person name="Sun H."/>
            <person name="Tunlid A."/>
            <person name="Henrissat B."/>
            <person name="Grigoriev I.V."/>
            <person name="Hibbett D.S."/>
            <person name="Martin F."/>
            <person name="Nordberg H.P."/>
            <person name="Cantor M.N."/>
            <person name="Hua S.X."/>
        </authorList>
    </citation>
    <scope>NUCLEOTIDE SEQUENCE [LARGE SCALE GENOMIC DNA]</scope>
    <source>
        <strain evidence="10 11">MAFF 305830</strain>
    </source>
</reference>
<dbReference type="PANTHER" id="PTHR10130:SF0">
    <property type="entry name" value="GH08708P"/>
    <property type="match status" value="1"/>
</dbReference>
<protein>
    <submittedName>
        <fullName evidence="10">Uncharacterized protein</fullName>
    </submittedName>
</protein>
<dbReference type="GO" id="GO:0005829">
    <property type="term" value="C:cytosol"/>
    <property type="evidence" value="ECO:0007669"/>
    <property type="project" value="TreeGrafter"/>
</dbReference>
<feature type="repeat" description="TPR" evidence="8">
    <location>
        <begin position="551"/>
        <end position="584"/>
    </location>
</feature>
<evidence type="ECO:0000256" key="3">
    <source>
        <dbReference type="ARBA" id="ARBA00005348"/>
    </source>
</evidence>
<dbReference type="InterPro" id="IPR024111">
    <property type="entry name" value="PEX5/PEX5L"/>
</dbReference>
<dbReference type="AlphaFoldDB" id="A0A0C2XCP9"/>
<dbReference type="Gene3D" id="1.25.40.10">
    <property type="entry name" value="Tetratricopeptide repeat domain"/>
    <property type="match status" value="1"/>
</dbReference>
<dbReference type="Pfam" id="PF13181">
    <property type="entry name" value="TPR_8"/>
    <property type="match status" value="1"/>
</dbReference>
<evidence type="ECO:0000256" key="5">
    <source>
        <dbReference type="ARBA" id="ARBA00022737"/>
    </source>
</evidence>
<evidence type="ECO:0000256" key="1">
    <source>
        <dbReference type="ARBA" id="ARBA00004275"/>
    </source>
</evidence>
<feature type="region of interest" description="Disordered" evidence="9">
    <location>
        <begin position="278"/>
        <end position="299"/>
    </location>
</feature>
<evidence type="ECO:0000256" key="7">
    <source>
        <dbReference type="ARBA" id="ARBA00023140"/>
    </source>
</evidence>
<evidence type="ECO:0000256" key="2">
    <source>
        <dbReference type="ARBA" id="ARBA00004496"/>
    </source>
</evidence>
<sequence length="721" mass="79746">MSLSSLINGADCGPSNALQSLTKRVDADRGLQQDFFGAGRAGPSNAGFRTTVHSNAALNAEKAGFFNSPARPMHPQPAFDLSSMGRALDTVRDGPMRHSPSPLSQEFSSMPKTQGDVTNWAADFMMEGPATIHQLQPMNMQNRSVTPQSMVPAMMPMNHMMRPGPSMMHMYPMPAQSVIPQPVVASAQSSINWDEEFLQQTNSLETSKGKTAADPVIVDSDELSRTAGLLLESVKDEENPKFQNSAFMGFMRQIRDKEMVVDGDKIVPSSEASVTATATGTATRTVPTSYSTSDTEDSLARRRSMTMDGWPMKSVHFEPVATAEETVEGPQEESEEDAYWRVENRDYREYWEKAASLSSPATLPQPLMETMQQREWGVLQESWDAWEATTTGVRQTVAPNYPFQTNNPYVFDTRTGTSSMRSANVLEQNVLEREAAVLDDPQNADAWYNLGIKQQANEREGKAIQALQKAVELDPSMLPAWMELAVSHTNNGSKVEAYAAMSEWIQRNPKYTDVVTKWKQSQNLAVPYAVEELIDCLVTMARALPGDELDADVQVALGVLLNTTEEYDKARDCFLAALDARPSDYLLYNRVGATIANHGQAKEAIPYYHRALALNPSYIRARFNLGISCISLQKNEEAAEHILDALVLQENDNLESEGGRGITSSVLWDTLRSVCLHLHRSDLARLCERRDLNRTSSLCFESNPADGGVDFRAAFNAIKTA</sequence>
<dbReference type="GO" id="GO:0005052">
    <property type="term" value="F:peroxisome matrix targeting signal-1 binding"/>
    <property type="evidence" value="ECO:0007669"/>
    <property type="project" value="TreeGrafter"/>
</dbReference>
<dbReference type="GO" id="GO:0005778">
    <property type="term" value="C:peroxisomal membrane"/>
    <property type="evidence" value="ECO:0007669"/>
    <property type="project" value="TreeGrafter"/>
</dbReference>
<evidence type="ECO:0000256" key="4">
    <source>
        <dbReference type="ARBA" id="ARBA00022490"/>
    </source>
</evidence>
<dbReference type="PANTHER" id="PTHR10130">
    <property type="entry name" value="PEROXISOMAL TARGETING SIGNAL 1 RECEPTOR PEX5"/>
    <property type="match status" value="1"/>
</dbReference>